<dbReference type="AlphaFoldDB" id="A0A0B7AFY2"/>
<reference evidence="1" key="1">
    <citation type="submission" date="2014-12" db="EMBL/GenBank/DDBJ databases">
        <title>Insight into the proteome of Arion vulgaris.</title>
        <authorList>
            <person name="Aradska J."/>
            <person name="Bulat T."/>
            <person name="Smidak R."/>
            <person name="Sarate P."/>
            <person name="Gangsoo J."/>
            <person name="Sialana F."/>
            <person name="Bilban M."/>
            <person name="Lubec G."/>
        </authorList>
    </citation>
    <scope>NUCLEOTIDE SEQUENCE</scope>
    <source>
        <tissue evidence="1">Skin</tissue>
    </source>
</reference>
<name>A0A0B7AFY2_9EUPU</name>
<dbReference type="EMBL" id="HACG01032672">
    <property type="protein sequence ID" value="CEK79537.1"/>
    <property type="molecule type" value="Transcribed_RNA"/>
</dbReference>
<sequence length="59" mass="6868">MLIKYIFCITVRNPRKDYSSSIPCILQHQWTIMKPVTLTEMCNLRNTDLSTANTYSSLL</sequence>
<organism evidence="1">
    <name type="scientific">Arion vulgaris</name>
    <dbReference type="NCBI Taxonomy" id="1028688"/>
    <lineage>
        <taxon>Eukaryota</taxon>
        <taxon>Metazoa</taxon>
        <taxon>Spiralia</taxon>
        <taxon>Lophotrochozoa</taxon>
        <taxon>Mollusca</taxon>
        <taxon>Gastropoda</taxon>
        <taxon>Heterobranchia</taxon>
        <taxon>Euthyneura</taxon>
        <taxon>Panpulmonata</taxon>
        <taxon>Eupulmonata</taxon>
        <taxon>Stylommatophora</taxon>
        <taxon>Helicina</taxon>
        <taxon>Arionoidea</taxon>
        <taxon>Arionidae</taxon>
        <taxon>Arion</taxon>
    </lineage>
</organism>
<protein>
    <submittedName>
        <fullName evidence="1">Uncharacterized protein</fullName>
    </submittedName>
</protein>
<evidence type="ECO:0000313" key="1">
    <source>
        <dbReference type="EMBL" id="CEK79537.1"/>
    </source>
</evidence>
<accession>A0A0B7AFY2</accession>
<gene>
    <name evidence="1" type="primary">ORF115991</name>
</gene>
<proteinExistence type="predicted"/>